<reference evidence="2" key="1">
    <citation type="journal article" date="2019" name="Int. J. Syst. Evol. Microbiol.">
        <title>The Global Catalogue of Microorganisms (GCM) 10K type strain sequencing project: providing services to taxonomists for standard genome sequencing and annotation.</title>
        <authorList>
            <consortium name="The Broad Institute Genomics Platform"/>
            <consortium name="The Broad Institute Genome Sequencing Center for Infectious Disease"/>
            <person name="Wu L."/>
            <person name="Ma J."/>
        </authorList>
    </citation>
    <scope>NUCLEOTIDE SEQUENCE [LARGE SCALE GENOMIC DNA]</scope>
    <source>
        <strain evidence="2">JCM 17440</strain>
    </source>
</reference>
<evidence type="ECO:0000313" key="1">
    <source>
        <dbReference type="EMBL" id="GAA4226508.1"/>
    </source>
</evidence>
<organism evidence="1 2">
    <name type="scientific">Actinomadura meridiana</name>
    <dbReference type="NCBI Taxonomy" id="559626"/>
    <lineage>
        <taxon>Bacteria</taxon>
        <taxon>Bacillati</taxon>
        <taxon>Actinomycetota</taxon>
        <taxon>Actinomycetes</taxon>
        <taxon>Streptosporangiales</taxon>
        <taxon>Thermomonosporaceae</taxon>
        <taxon>Actinomadura</taxon>
    </lineage>
</organism>
<evidence type="ECO:0000313" key="2">
    <source>
        <dbReference type="Proteomes" id="UP001501710"/>
    </source>
</evidence>
<keyword evidence="2" id="KW-1185">Reference proteome</keyword>
<name>A0ABP8BUF9_9ACTN</name>
<dbReference type="Proteomes" id="UP001501710">
    <property type="component" value="Unassembled WGS sequence"/>
</dbReference>
<sequence>MRPRPGYPECVHGCAHLRTLEELTDAEQEVGRPDARDQLESAIHAGLVGAFVL</sequence>
<proteinExistence type="predicted"/>
<protein>
    <submittedName>
        <fullName evidence="1">Uncharacterized protein</fullName>
    </submittedName>
</protein>
<comment type="caution">
    <text evidence="1">The sequence shown here is derived from an EMBL/GenBank/DDBJ whole genome shotgun (WGS) entry which is preliminary data.</text>
</comment>
<dbReference type="EMBL" id="BAABAS010000004">
    <property type="protein sequence ID" value="GAA4226508.1"/>
    <property type="molecule type" value="Genomic_DNA"/>
</dbReference>
<gene>
    <name evidence="1" type="ORF">GCM10022254_11730</name>
</gene>
<accession>A0ABP8BUF9</accession>